<reference evidence="17 18" key="1">
    <citation type="journal article" date="2018" name="Gigascience">
        <title>Genomes of trombidid mites reveal novel predicted allergens and laterally-transferred genes associated with secondary metabolism.</title>
        <authorList>
            <person name="Dong X."/>
            <person name="Chaisiri K."/>
            <person name="Xia D."/>
            <person name="Armstrong S.D."/>
            <person name="Fang Y."/>
            <person name="Donnelly M.J."/>
            <person name="Kadowaki T."/>
            <person name="McGarry J.W."/>
            <person name="Darby A.C."/>
            <person name="Makepeace B.L."/>
        </authorList>
    </citation>
    <scope>NUCLEOTIDE SEQUENCE [LARGE SCALE GENOMIC DNA]</scope>
    <source>
        <strain evidence="17">UoL-WK</strain>
    </source>
</reference>
<evidence type="ECO:0000256" key="11">
    <source>
        <dbReference type="ARBA" id="ARBA00056278"/>
    </source>
</evidence>
<dbReference type="PROSITE" id="PS50157">
    <property type="entry name" value="ZINC_FINGER_C2H2_2"/>
    <property type="match status" value="6"/>
</dbReference>
<dbReference type="SMART" id="SM00355">
    <property type="entry name" value="ZnF_C2H2"/>
    <property type="match status" value="6"/>
</dbReference>
<dbReference type="AlphaFoldDB" id="A0A443QWT0"/>
<evidence type="ECO:0000256" key="3">
    <source>
        <dbReference type="ARBA" id="ARBA00022490"/>
    </source>
</evidence>
<sequence length="531" mass="58248">MDAIEETTNSCLLRSEPPPTITFQDYLDDSLDEHSFHHVFTARDATVSSSSCSSINANGIAIATGCNGGGSDGDNDGTLNGSSDAISGNFRSLYASNLSNTVPRTMFDQHGNGSNGNENGNGQVVDDFLVDCDQENIGYIEHTISEDQITMHIHPGNNPMPKNPSHATLTIESRDENSNKKEVKRFRCDFNGCSRTYSTAGNLKTHQKTHTGDLTFVCNQEGCGKAFLTSYSLRIHVRVHTKEKPFECNINGCDKAFNTLYRLKAHQRLHTGNTFNCNQVGCLKFFTTLSDLRKHSRTHTGEKPYRCEEDGCGKTFAASHHLKTHIRTHTGEKPYSCPEDGCNKSFTTQYSLKSHLNRHDYKKDQVSKLVDHDISKFINDSEAAAALLTSLCMSNNQSASKLNDFGERNGAVAREASSLSDGITAYAVIPLTEVETLPLSNYMHSPVVHVVQNSDSSCSSKIGPENHDKIEEFKPAHDCCTRGNIIYESALEAEICKCEPGECQKDGKPCCPSCPGHCMPESVDYINGVSG</sequence>
<gene>
    <name evidence="17" type="ORF">B4U79_08088</name>
</gene>
<dbReference type="GO" id="GO:0005737">
    <property type="term" value="C:cytoplasm"/>
    <property type="evidence" value="ECO:0007669"/>
    <property type="project" value="UniProtKB-SubCell"/>
</dbReference>
<dbReference type="GO" id="GO:0005654">
    <property type="term" value="C:nucleoplasm"/>
    <property type="evidence" value="ECO:0007669"/>
    <property type="project" value="UniProtKB-ARBA"/>
</dbReference>
<evidence type="ECO:0000256" key="6">
    <source>
        <dbReference type="ARBA" id="ARBA00022737"/>
    </source>
</evidence>
<keyword evidence="6" id="KW-0677">Repeat</keyword>
<dbReference type="InterPro" id="IPR036236">
    <property type="entry name" value="Znf_C2H2_sf"/>
</dbReference>
<evidence type="ECO:0000313" key="18">
    <source>
        <dbReference type="Proteomes" id="UP000285301"/>
    </source>
</evidence>
<dbReference type="GO" id="GO:0008270">
    <property type="term" value="F:zinc ion binding"/>
    <property type="evidence" value="ECO:0007669"/>
    <property type="project" value="UniProtKB-KW"/>
</dbReference>
<evidence type="ECO:0000256" key="10">
    <source>
        <dbReference type="ARBA" id="ARBA00023242"/>
    </source>
</evidence>
<evidence type="ECO:0000256" key="4">
    <source>
        <dbReference type="ARBA" id="ARBA00022553"/>
    </source>
</evidence>
<feature type="domain" description="C2H2-type" evidence="16">
    <location>
        <begin position="305"/>
        <end position="334"/>
    </location>
</feature>
<feature type="domain" description="C2H2-type" evidence="16">
    <location>
        <begin position="335"/>
        <end position="364"/>
    </location>
</feature>
<keyword evidence="3" id="KW-0963">Cytoplasm</keyword>
<dbReference type="FunFam" id="3.30.160.60:FF:000072">
    <property type="entry name" value="zinc finger protein 143 isoform X1"/>
    <property type="match status" value="1"/>
</dbReference>
<dbReference type="FunFam" id="3.30.160.60:FF:000397">
    <property type="entry name" value="Metal regulatory transcription factor 1"/>
    <property type="match status" value="1"/>
</dbReference>
<evidence type="ECO:0000256" key="13">
    <source>
        <dbReference type="ARBA" id="ARBA00083009"/>
    </source>
</evidence>
<name>A0A443QWT0_9ACAR</name>
<feature type="domain" description="C2H2-type" evidence="16">
    <location>
        <begin position="216"/>
        <end position="245"/>
    </location>
</feature>
<evidence type="ECO:0000259" key="16">
    <source>
        <dbReference type="PROSITE" id="PS50157"/>
    </source>
</evidence>
<keyword evidence="5" id="KW-0479">Metal-binding</keyword>
<evidence type="ECO:0000256" key="14">
    <source>
        <dbReference type="ARBA" id="ARBA00083793"/>
    </source>
</evidence>
<dbReference type="FunFam" id="3.30.160.60:FF:001102">
    <property type="entry name" value="Transcription factor IIIA"/>
    <property type="match status" value="1"/>
</dbReference>
<dbReference type="Gene3D" id="3.30.160.60">
    <property type="entry name" value="Classic Zinc Finger"/>
    <property type="match status" value="6"/>
</dbReference>
<organism evidence="17 18">
    <name type="scientific">Dinothrombium tinctorium</name>
    <dbReference type="NCBI Taxonomy" id="1965070"/>
    <lineage>
        <taxon>Eukaryota</taxon>
        <taxon>Metazoa</taxon>
        <taxon>Ecdysozoa</taxon>
        <taxon>Arthropoda</taxon>
        <taxon>Chelicerata</taxon>
        <taxon>Arachnida</taxon>
        <taxon>Acari</taxon>
        <taxon>Acariformes</taxon>
        <taxon>Trombidiformes</taxon>
        <taxon>Prostigmata</taxon>
        <taxon>Anystina</taxon>
        <taxon>Parasitengona</taxon>
        <taxon>Trombidioidea</taxon>
        <taxon>Trombidiidae</taxon>
        <taxon>Dinothrombium</taxon>
    </lineage>
</organism>
<dbReference type="FunFam" id="3.30.160.60:FF:000349">
    <property type="entry name" value="metal regulatory transcription factor 1"/>
    <property type="match status" value="1"/>
</dbReference>
<evidence type="ECO:0000256" key="15">
    <source>
        <dbReference type="PROSITE-ProRule" id="PRU00042"/>
    </source>
</evidence>
<keyword evidence="7 15" id="KW-0863">Zinc-finger</keyword>
<accession>A0A443QWT0</accession>
<dbReference type="Proteomes" id="UP000285301">
    <property type="component" value="Unassembled WGS sequence"/>
</dbReference>
<evidence type="ECO:0000313" key="17">
    <source>
        <dbReference type="EMBL" id="RWS07490.1"/>
    </source>
</evidence>
<evidence type="ECO:0000256" key="12">
    <source>
        <dbReference type="ARBA" id="ARBA00068055"/>
    </source>
</evidence>
<dbReference type="SUPFAM" id="SSF57667">
    <property type="entry name" value="beta-beta-alpha zinc fingers"/>
    <property type="match status" value="4"/>
</dbReference>
<dbReference type="Pfam" id="PF00096">
    <property type="entry name" value="zf-C2H2"/>
    <property type="match status" value="6"/>
</dbReference>
<keyword evidence="18" id="KW-1185">Reference proteome</keyword>
<evidence type="ECO:0000256" key="9">
    <source>
        <dbReference type="ARBA" id="ARBA00022990"/>
    </source>
</evidence>
<proteinExistence type="predicted"/>
<keyword evidence="4" id="KW-0597">Phosphoprotein</keyword>
<feature type="domain" description="C2H2-type" evidence="16">
    <location>
        <begin position="186"/>
        <end position="215"/>
    </location>
</feature>
<keyword evidence="9" id="KW-0007">Acetylation</keyword>
<comment type="function">
    <text evidence="11">Zinc-dependent transcriptional regulator of cellular adaption to conditions of exposure to heavy metals. Binds to metal responsive elements (MRE) in promoters and activates the transcription of metallothionein genes like metallothionein-2/MT2A. Also regulates the expression of metalloproteases in response to intracellular zinc and functions as a catabolic regulator of cartilages.</text>
</comment>
<evidence type="ECO:0000256" key="1">
    <source>
        <dbReference type="ARBA" id="ARBA00004123"/>
    </source>
</evidence>
<keyword evidence="8" id="KW-0862">Zinc</keyword>
<keyword evidence="10" id="KW-0539">Nucleus</keyword>
<evidence type="ECO:0000256" key="5">
    <source>
        <dbReference type="ARBA" id="ARBA00022723"/>
    </source>
</evidence>
<dbReference type="InterPro" id="IPR051061">
    <property type="entry name" value="Zinc_finger_trans_reg"/>
</dbReference>
<dbReference type="InterPro" id="IPR013087">
    <property type="entry name" value="Znf_C2H2_type"/>
</dbReference>
<dbReference type="PANTHER" id="PTHR46179:SF25">
    <property type="entry name" value="METAL RESPONSE ELEMENT-BINDING TRANSCRIPTION FACTOR-1, ISOFORM C"/>
    <property type="match status" value="1"/>
</dbReference>
<evidence type="ECO:0000256" key="7">
    <source>
        <dbReference type="ARBA" id="ARBA00022771"/>
    </source>
</evidence>
<dbReference type="EMBL" id="NCKU01003448">
    <property type="protein sequence ID" value="RWS07490.1"/>
    <property type="molecule type" value="Genomic_DNA"/>
</dbReference>
<dbReference type="PROSITE" id="PS00028">
    <property type="entry name" value="ZINC_FINGER_C2H2_1"/>
    <property type="match status" value="6"/>
</dbReference>
<dbReference type="PANTHER" id="PTHR46179">
    <property type="entry name" value="ZINC FINGER PROTEIN"/>
    <property type="match status" value="1"/>
</dbReference>
<dbReference type="GO" id="GO:0045944">
    <property type="term" value="P:positive regulation of transcription by RNA polymerase II"/>
    <property type="evidence" value="ECO:0007669"/>
    <property type="project" value="UniProtKB-ARBA"/>
</dbReference>
<dbReference type="FunFam" id="3.30.160.60:FF:000125">
    <property type="entry name" value="Putative zinc finger protein 143"/>
    <property type="match status" value="1"/>
</dbReference>
<comment type="caution">
    <text evidence="17">The sequence shown here is derived from an EMBL/GenBank/DDBJ whole genome shotgun (WGS) entry which is preliminary data.</text>
</comment>
<dbReference type="GO" id="GO:0010038">
    <property type="term" value="P:response to metal ion"/>
    <property type="evidence" value="ECO:0007669"/>
    <property type="project" value="UniProtKB-ARBA"/>
</dbReference>
<evidence type="ECO:0000256" key="8">
    <source>
        <dbReference type="ARBA" id="ARBA00022833"/>
    </source>
</evidence>
<feature type="domain" description="C2H2-type" evidence="16">
    <location>
        <begin position="246"/>
        <end position="275"/>
    </location>
</feature>
<protein>
    <recommendedName>
        <fullName evidence="12">Metal regulatory transcription factor 1</fullName>
    </recommendedName>
    <alternativeName>
        <fullName evidence="14">MRE-binding transcription factor</fullName>
    </alternativeName>
    <alternativeName>
        <fullName evidence="13">Transcription factor MTF-1</fullName>
    </alternativeName>
</protein>
<evidence type="ECO:0000256" key="2">
    <source>
        <dbReference type="ARBA" id="ARBA00004496"/>
    </source>
</evidence>
<dbReference type="STRING" id="1965070.A0A443QWT0"/>
<feature type="domain" description="C2H2-type" evidence="16">
    <location>
        <begin position="275"/>
        <end position="304"/>
    </location>
</feature>
<dbReference type="GO" id="GO:0003677">
    <property type="term" value="F:DNA binding"/>
    <property type="evidence" value="ECO:0007669"/>
    <property type="project" value="UniProtKB-ARBA"/>
</dbReference>
<dbReference type="OrthoDB" id="6500086at2759"/>
<comment type="subcellular location">
    <subcellularLocation>
        <location evidence="2">Cytoplasm</location>
    </subcellularLocation>
    <subcellularLocation>
        <location evidence="1">Nucleus</location>
    </subcellularLocation>
</comment>
<dbReference type="FunFam" id="3.30.160.60:FF:000199">
    <property type="entry name" value="metal regulatory transcription factor 1"/>
    <property type="match status" value="1"/>
</dbReference>